<proteinExistence type="predicted"/>
<dbReference type="EMBL" id="JADBEK010000001">
    <property type="protein sequence ID" value="MBE1585398.1"/>
    <property type="molecule type" value="Genomic_DNA"/>
</dbReference>
<evidence type="ECO:0000313" key="2">
    <source>
        <dbReference type="Proteomes" id="UP000633509"/>
    </source>
</evidence>
<protein>
    <submittedName>
        <fullName evidence="1">Uncharacterized protein</fullName>
    </submittedName>
</protein>
<accession>A0ABR9LXM6</accession>
<sequence>MRRITLFDATITAGGLMRAGRRAAAKSAFEAATLSRRPAR</sequence>
<reference evidence="1 2" key="1">
    <citation type="submission" date="2020-10" db="EMBL/GenBank/DDBJ databases">
        <title>Sequencing the genomes of 1000 actinobacteria strains.</title>
        <authorList>
            <person name="Klenk H.-P."/>
        </authorList>
    </citation>
    <scope>NUCLEOTIDE SEQUENCE [LARGE SCALE GENOMIC DNA]</scope>
    <source>
        <strain evidence="1 2">DSM 43173</strain>
    </source>
</reference>
<organism evidence="1 2">
    <name type="scientific">Nonomuraea angiospora</name>
    <dbReference type="NCBI Taxonomy" id="46172"/>
    <lineage>
        <taxon>Bacteria</taxon>
        <taxon>Bacillati</taxon>
        <taxon>Actinomycetota</taxon>
        <taxon>Actinomycetes</taxon>
        <taxon>Streptosporangiales</taxon>
        <taxon>Streptosporangiaceae</taxon>
        <taxon>Nonomuraea</taxon>
    </lineage>
</organism>
<comment type="caution">
    <text evidence="1">The sequence shown here is derived from an EMBL/GenBank/DDBJ whole genome shotgun (WGS) entry which is preliminary data.</text>
</comment>
<keyword evidence="2" id="KW-1185">Reference proteome</keyword>
<dbReference type="Proteomes" id="UP000633509">
    <property type="component" value="Unassembled WGS sequence"/>
</dbReference>
<gene>
    <name evidence="1" type="ORF">H4W80_003656</name>
</gene>
<name>A0ABR9LXM6_9ACTN</name>
<dbReference type="RefSeq" id="WP_264085989.1">
    <property type="nucleotide sequence ID" value="NZ_JADBEK010000001.1"/>
</dbReference>
<evidence type="ECO:0000313" key="1">
    <source>
        <dbReference type="EMBL" id="MBE1585398.1"/>
    </source>
</evidence>